<keyword evidence="3" id="KW-1185">Reference proteome</keyword>
<dbReference type="Proteomes" id="UP001558652">
    <property type="component" value="Unassembled WGS sequence"/>
</dbReference>
<evidence type="ECO:0000313" key="3">
    <source>
        <dbReference type="Proteomes" id="UP001558652"/>
    </source>
</evidence>
<sequence>MFYQNKKQETTEIDPDVACPALTVWWLALLPALDPGAGLGPGTLALWDLAAGRPRRLEPGGVEAATPAPPDSPPPLDTQMEADLALLWWASINSRSHILITED</sequence>
<evidence type="ECO:0000313" key="2">
    <source>
        <dbReference type="EMBL" id="KAL1129249.1"/>
    </source>
</evidence>
<proteinExistence type="predicted"/>
<feature type="region of interest" description="Disordered" evidence="1">
    <location>
        <begin position="57"/>
        <end position="77"/>
    </location>
</feature>
<dbReference type="EMBL" id="JBFDAA010000009">
    <property type="protein sequence ID" value="KAL1129249.1"/>
    <property type="molecule type" value="Genomic_DNA"/>
</dbReference>
<dbReference type="AlphaFoldDB" id="A0ABD0YDU9"/>
<organism evidence="2 3">
    <name type="scientific">Ranatra chinensis</name>
    <dbReference type="NCBI Taxonomy" id="642074"/>
    <lineage>
        <taxon>Eukaryota</taxon>
        <taxon>Metazoa</taxon>
        <taxon>Ecdysozoa</taxon>
        <taxon>Arthropoda</taxon>
        <taxon>Hexapoda</taxon>
        <taxon>Insecta</taxon>
        <taxon>Pterygota</taxon>
        <taxon>Neoptera</taxon>
        <taxon>Paraneoptera</taxon>
        <taxon>Hemiptera</taxon>
        <taxon>Heteroptera</taxon>
        <taxon>Panheteroptera</taxon>
        <taxon>Nepomorpha</taxon>
        <taxon>Nepidae</taxon>
        <taxon>Ranatrinae</taxon>
        <taxon>Ranatra</taxon>
    </lineage>
</organism>
<evidence type="ECO:0000256" key="1">
    <source>
        <dbReference type="SAM" id="MobiDB-lite"/>
    </source>
</evidence>
<accession>A0ABD0YDU9</accession>
<reference evidence="2 3" key="1">
    <citation type="submission" date="2024-07" db="EMBL/GenBank/DDBJ databases">
        <title>Chromosome-level genome assembly of the water stick insect Ranatra chinensis (Heteroptera: Nepidae).</title>
        <authorList>
            <person name="Liu X."/>
        </authorList>
    </citation>
    <scope>NUCLEOTIDE SEQUENCE [LARGE SCALE GENOMIC DNA]</scope>
    <source>
        <strain evidence="2">Cailab_2021Rc</strain>
        <tissue evidence="2">Muscle</tissue>
    </source>
</reference>
<name>A0ABD0YDU9_9HEMI</name>
<feature type="compositionally biased region" description="Pro residues" evidence="1">
    <location>
        <begin position="67"/>
        <end position="76"/>
    </location>
</feature>
<comment type="caution">
    <text evidence="2">The sequence shown here is derived from an EMBL/GenBank/DDBJ whole genome shotgun (WGS) entry which is preliminary data.</text>
</comment>
<gene>
    <name evidence="2" type="ORF">AAG570_013778</name>
</gene>
<protein>
    <submittedName>
        <fullName evidence="2">Uncharacterized protein</fullName>
    </submittedName>
</protein>